<sequence>MELWRWVQANPLVHVVSRRLPTSPGFPQGLVLHDVALTRSRLKNRSEDTLFAEDASLRRCLRRGLSFLESGTGGISVVRRGLPKFFDLESGTLEARTTPGSTLLMESLRAAEGASSLAVTRLEKANGENAQVSYHADSAKWVLCSKNVSLLASTASELQLPQWQDRRYRFARQIGAVWFLQLSKLEDSSQLCLRETLSSATLIGEMVGGSGAHLVQYGPERQLRWFAMVPHEGDEACWSPSRSQAFFKAMGLPTVDFAASPPLRAAKGEALLAQLAPLAAAVEAAPVADAGEGAVIYVTATPKEAEEEKVIHLGKLKTAEYRLLRRMRDRAKQFARSAGCVLVEEVQEDFEREARYNAHVSEEVVKNHSLGLGKLCRLIFAEDLPPEEVDEHFLDLLSRARESDEGAAVPRGPRKPAPLLCVVAPPFQLKAETCQLLQIQLEKRELSHSGAAGVTEQSSQLTGQVSLPEALHRENLAAAWHSSTASHAKVYLNQIPAQLETLLFAPPSGGSAALKRRRADVERRASSDLRVADAVSQRCVFLFCGWDDVLATSLDASASAQLPGSPLERRLRKRRRVTDGAAARVFFGKLQAQAHRLKNMLPSSQTFWWPSTSVISTSHMSSVASAVEAAWGRLDAPRERAADAARRARTPTLVAVIPVALPGMGKSSLLEGIFQRCQASGVKCYRQGRPASTSSETSSVGPLPSSVALVSSDGFTGEELKSMGLTANECSSQDVARARKRASERYRVAVEEFVAAATAEGPHLLLLDKNHPPSGIRQEVEALQVTCQSFGCRLLPKVLAIEGADAPAMSEVEVELLGAEERHFGDWNYPWSLDVLAECAARLLKRPQHETLTGSETPLFVLLSFLQLHQRFNSANLKFPVLQVPYVSTCANLASFAGSTEEWMWCRLEVRALLRQTLDLMRKPFENQQQLRPLLQSLVTQLRAPGLRSVDPGVQRQHQERCLDALWPELLVEEEQSMTTPGFSAPALRYVALDVHAHHPLLESLLEKTSAALHAVADLRSDGDELSELFASFRRPAAQHVTTCYLGGAAGAAEAAQWRKVVAESKALVLEGKAFDLRITHLVGAPGALAFAVVDRGQLVSDGLPMAEQQRPHITLCTRAPWQPRHSNELLEAVTPWLDDRTVQAAGKWVRNLKVNSAVLDVFILQLEHPVVLPSNPLRLC</sequence>
<dbReference type="Pfam" id="PF09414">
    <property type="entry name" value="RNA_ligase"/>
    <property type="match status" value="1"/>
</dbReference>
<dbReference type="EMBL" id="CAXAMN010021745">
    <property type="protein sequence ID" value="CAK9062978.1"/>
    <property type="molecule type" value="Genomic_DNA"/>
</dbReference>
<protein>
    <recommendedName>
        <fullName evidence="1">RNA ligase domain-containing protein</fullName>
    </recommendedName>
</protein>
<evidence type="ECO:0000259" key="1">
    <source>
        <dbReference type="Pfam" id="PF09414"/>
    </source>
</evidence>
<gene>
    <name evidence="2" type="ORF">CCMP2556_LOCUS30978</name>
</gene>
<keyword evidence="3" id="KW-1185">Reference proteome</keyword>
<dbReference type="Proteomes" id="UP001642484">
    <property type="component" value="Unassembled WGS sequence"/>
</dbReference>
<accession>A0ABP0NHN3</accession>
<evidence type="ECO:0000313" key="3">
    <source>
        <dbReference type="Proteomes" id="UP001642484"/>
    </source>
</evidence>
<dbReference type="SUPFAM" id="SSF56091">
    <property type="entry name" value="DNA ligase/mRNA capping enzyme, catalytic domain"/>
    <property type="match status" value="1"/>
</dbReference>
<comment type="caution">
    <text evidence="2">The sequence shown here is derived from an EMBL/GenBank/DDBJ whole genome shotgun (WGS) entry which is preliminary data.</text>
</comment>
<evidence type="ECO:0000313" key="2">
    <source>
        <dbReference type="EMBL" id="CAK9062978.1"/>
    </source>
</evidence>
<name>A0ABP0NHN3_9DINO</name>
<dbReference type="InterPro" id="IPR021122">
    <property type="entry name" value="RNA_ligase_dom_REL/Rnl2"/>
</dbReference>
<feature type="domain" description="RNA ligase" evidence="1">
    <location>
        <begin position="123"/>
        <end position="301"/>
    </location>
</feature>
<organism evidence="2 3">
    <name type="scientific">Durusdinium trenchii</name>
    <dbReference type="NCBI Taxonomy" id="1381693"/>
    <lineage>
        <taxon>Eukaryota</taxon>
        <taxon>Sar</taxon>
        <taxon>Alveolata</taxon>
        <taxon>Dinophyceae</taxon>
        <taxon>Suessiales</taxon>
        <taxon>Symbiodiniaceae</taxon>
        <taxon>Durusdinium</taxon>
    </lineage>
</organism>
<dbReference type="PANTHER" id="PTHR38566:SF1">
    <property type="entry name" value="CHROMOSOME UNDETERMINED SCAFFOLD_18, WHOLE GENOME SHOTGUN SEQUENCE"/>
    <property type="match status" value="1"/>
</dbReference>
<dbReference type="PANTHER" id="PTHR38566">
    <property type="entry name" value="RNA_LIG_T4_1 DOMAIN-CONTAINING PROTEIN"/>
    <property type="match status" value="1"/>
</dbReference>
<proteinExistence type="predicted"/>
<reference evidence="2 3" key="1">
    <citation type="submission" date="2024-02" db="EMBL/GenBank/DDBJ databases">
        <authorList>
            <person name="Chen Y."/>
            <person name="Shah S."/>
            <person name="Dougan E. K."/>
            <person name="Thang M."/>
            <person name="Chan C."/>
        </authorList>
    </citation>
    <scope>NUCLEOTIDE SEQUENCE [LARGE SCALE GENOMIC DNA]</scope>
</reference>